<name>A0A9D6A8E4_9BACT</name>
<accession>A0A9D6A8E4</accession>
<gene>
    <name evidence="2" type="ORF">HXN55_10065</name>
</gene>
<sequence length="250" mass="28951">MKIQEGFIKLFRSFTSWHLYMSQNVKAVFIHLLLIANYQDDESLRRGQCKITLRSLADSLGLTVQNIRTALSTLTKAQVITQAATQRYIIVTICNYAEYQENIKVNQHEKQHILQHNAQHNEQERTSPTPPKKEYKEAFEEEGEKDVPAQTPIKETLVFIQPTLSEVEEFITVGNYNVDAQRFFDYYSELGWKDKNGKAVSNWKTKVSQWSKREKKYENNKADITRTTYTGTSKQSANAEVLRSLFGKAE</sequence>
<organism evidence="2 3">
    <name type="scientific">Prevotella nigrescens</name>
    <dbReference type="NCBI Taxonomy" id="28133"/>
    <lineage>
        <taxon>Bacteria</taxon>
        <taxon>Pseudomonadati</taxon>
        <taxon>Bacteroidota</taxon>
        <taxon>Bacteroidia</taxon>
        <taxon>Bacteroidales</taxon>
        <taxon>Prevotellaceae</taxon>
        <taxon>Prevotella</taxon>
    </lineage>
</organism>
<evidence type="ECO:0000256" key="1">
    <source>
        <dbReference type="SAM" id="MobiDB-lite"/>
    </source>
</evidence>
<dbReference type="EMBL" id="JABZTM010000133">
    <property type="protein sequence ID" value="MBF1447708.1"/>
    <property type="molecule type" value="Genomic_DNA"/>
</dbReference>
<feature type="compositionally biased region" description="Basic and acidic residues" evidence="1">
    <location>
        <begin position="119"/>
        <end position="138"/>
    </location>
</feature>
<dbReference type="AlphaFoldDB" id="A0A9D6A8E4"/>
<reference evidence="2" key="1">
    <citation type="submission" date="2020-04" db="EMBL/GenBank/DDBJ databases">
        <title>Deep metagenomics examines the oral microbiome during advanced dental caries in children, revealing novel taxa and co-occurrences with host molecules.</title>
        <authorList>
            <person name="Baker J.L."/>
            <person name="Morton J.T."/>
            <person name="Dinis M."/>
            <person name="Alvarez R."/>
            <person name="Tran N.C."/>
            <person name="Knight R."/>
            <person name="Edlund A."/>
        </authorList>
    </citation>
    <scope>NUCLEOTIDE SEQUENCE</scope>
    <source>
        <strain evidence="2">JCVI_32_bin.50</strain>
    </source>
</reference>
<evidence type="ECO:0008006" key="4">
    <source>
        <dbReference type="Google" id="ProtNLM"/>
    </source>
</evidence>
<evidence type="ECO:0000313" key="3">
    <source>
        <dbReference type="Proteomes" id="UP000787419"/>
    </source>
</evidence>
<feature type="region of interest" description="Disordered" evidence="1">
    <location>
        <begin position="112"/>
        <end position="147"/>
    </location>
</feature>
<protein>
    <recommendedName>
        <fullName evidence="4">Helix-turn-helix domain-containing protein</fullName>
    </recommendedName>
</protein>
<evidence type="ECO:0000313" key="2">
    <source>
        <dbReference type="EMBL" id="MBF1447708.1"/>
    </source>
</evidence>
<dbReference type="Proteomes" id="UP000787419">
    <property type="component" value="Unassembled WGS sequence"/>
</dbReference>
<dbReference type="RefSeq" id="WP_278491068.1">
    <property type="nucleotide sequence ID" value="NZ_JABZTM010000133.1"/>
</dbReference>
<proteinExistence type="predicted"/>
<comment type="caution">
    <text evidence="2">The sequence shown here is derived from an EMBL/GenBank/DDBJ whole genome shotgun (WGS) entry which is preliminary data.</text>
</comment>